<dbReference type="GO" id="GO:0003964">
    <property type="term" value="F:RNA-directed DNA polymerase activity"/>
    <property type="evidence" value="ECO:0007669"/>
    <property type="project" value="UniProtKB-KW"/>
</dbReference>
<proteinExistence type="inferred from homology"/>
<accession>A0A388SBV4</accession>
<dbReference type="PANTHER" id="PTHR34047:SF8">
    <property type="entry name" value="PROTEIN YKFC"/>
    <property type="match status" value="1"/>
</dbReference>
<protein>
    <submittedName>
        <fullName evidence="3">Group II intron reverse transcriptase/maturase</fullName>
    </submittedName>
</protein>
<gene>
    <name evidence="3" type="ORF">MESMUL_03050</name>
</gene>
<dbReference type="PANTHER" id="PTHR34047">
    <property type="entry name" value="NUCLEAR INTRON MATURASE 1, MITOCHONDRIAL-RELATED"/>
    <property type="match status" value="1"/>
</dbReference>
<comment type="similarity">
    <text evidence="1">Belongs to the bacterial reverse transcriptase family.</text>
</comment>
<dbReference type="InterPro" id="IPR030931">
    <property type="entry name" value="Group_II_RT_mat"/>
</dbReference>
<dbReference type="InterPro" id="IPR013597">
    <property type="entry name" value="Mat_intron_G2"/>
</dbReference>
<feature type="domain" description="Reverse transcriptase" evidence="2">
    <location>
        <begin position="48"/>
        <end position="274"/>
    </location>
</feature>
<keyword evidence="4" id="KW-1185">Reference proteome</keyword>
<dbReference type="InterPro" id="IPR000477">
    <property type="entry name" value="RT_dom"/>
</dbReference>
<dbReference type="PROSITE" id="PS50878">
    <property type="entry name" value="RT_POL"/>
    <property type="match status" value="1"/>
</dbReference>
<comment type="caution">
    <text evidence="3">The sequence shown here is derived from an EMBL/GenBank/DDBJ whole genome shotgun (WGS) entry which is preliminary data.</text>
</comment>
<dbReference type="Proteomes" id="UP000266091">
    <property type="component" value="Unassembled WGS sequence"/>
</dbReference>
<dbReference type="SUPFAM" id="SSF56672">
    <property type="entry name" value="DNA/RNA polymerases"/>
    <property type="match status" value="1"/>
</dbReference>
<sequence length="413" mass="47684">MITLEEVLSPENMREACRRVMANKGAAGVDGMTVRQLPAHFERHGASIRAHIREGRYIPAAVRRVDIPKPNGGTRMLGIPTAQDRVIQQAIAQVLTEHFDPTFSEFSYGFRPGRSAHQAVEQAQRYIAEGYSYVVEMDLAKFFDTVNHDRLMSKLEKHIEDKMLLRLIRRYLRTGIMTEGMVQARDEGTPQGSPLSPILSLIVLDELDKYLEKRGLRFTRYADDNNVYVRSRRAGERVLENLIAFIEGTLKLRVNRGKSGVFRPNRAKFLAYTFVGTTGAPRAHPKSFGRLRDKLKNIFYCARGTSLRATIARLNPVLRGWRQYFRLDERKGVFEELDTHIRRHLSKPIWIAWKNPRTRERNLIRRGIGPERAWKSSVNGRGAWWNSKALHMRQAFDNSFFKRMGLFSVLEMQ</sequence>
<reference evidence="3 4" key="1">
    <citation type="journal article" date="2018" name="Int. J. Syst. Evol. Microbiol.">
        <title>Mesosutterella multiformis gen. nov., sp. nov., a member of the family Sutterellaceae and Sutterella megalosphaeroides sp. nov., isolated from human faeces.</title>
        <authorList>
            <person name="Sakamoto M."/>
            <person name="Ikeyama N."/>
            <person name="Kunihiro T."/>
            <person name="Iino T."/>
            <person name="Yuki M."/>
            <person name="Ohkuma M."/>
        </authorList>
    </citation>
    <scope>NUCLEOTIDE SEQUENCE [LARGE SCALE GENOMIC DNA]</scope>
    <source>
        <strain evidence="3 4">4NBBH2</strain>
    </source>
</reference>
<dbReference type="EMBL" id="BGZJ01000001">
    <property type="protein sequence ID" value="GBO92951.1"/>
    <property type="molecule type" value="Genomic_DNA"/>
</dbReference>
<dbReference type="Pfam" id="PF00078">
    <property type="entry name" value="RVT_1"/>
    <property type="match status" value="1"/>
</dbReference>
<dbReference type="InterPro" id="IPR051083">
    <property type="entry name" value="GrpII_Intron_Splice-Mob/Def"/>
</dbReference>
<dbReference type="OrthoDB" id="8538592at2"/>
<dbReference type="InterPro" id="IPR043502">
    <property type="entry name" value="DNA/RNA_pol_sf"/>
</dbReference>
<dbReference type="CDD" id="cd01651">
    <property type="entry name" value="RT_G2_intron"/>
    <property type="match status" value="1"/>
</dbReference>
<keyword evidence="3" id="KW-0548">Nucleotidyltransferase</keyword>
<keyword evidence="3" id="KW-0808">Transferase</keyword>
<keyword evidence="3" id="KW-0695">RNA-directed DNA polymerase</keyword>
<evidence type="ECO:0000313" key="4">
    <source>
        <dbReference type="Proteomes" id="UP000266091"/>
    </source>
</evidence>
<evidence type="ECO:0000256" key="1">
    <source>
        <dbReference type="ARBA" id="ARBA00034120"/>
    </source>
</evidence>
<name>A0A388SBV4_9BURK</name>
<organism evidence="3 4">
    <name type="scientific">Mesosutterella multiformis</name>
    <dbReference type="NCBI Taxonomy" id="2259133"/>
    <lineage>
        <taxon>Bacteria</taxon>
        <taxon>Pseudomonadati</taxon>
        <taxon>Pseudomonadota</taxon>
        <taxon>Betaproteobacteria</taxon>
        <taxon>Burkholderiales</taxon>
        <taxon>Sutterellaceae</taxon>
        <taxon>Mesosutterella</taxon>
    </lineage>
</organism>
<dbReference type="NCBIfam" id="TIGR04416">
    <property type="entry name" value="group_II_RT_mat"/>
    <property type="match status" value="1"/>
</dbReference>
<evidence type="ECO:0000259" key="2">
    <source>
        <dbReference type="PROSITE" id="PS50878"/>
    </source>
</evidence>
<dbReference type="Pfam" id="PF08388">
    <property type="entry name" value="GIIM"/>
    <property type="match status" value="1"/>
</dbReference>
<evidence type="ECO:0000313" key="3">
    <source>
        <dbReference type="EMBL" id="GBO92951.1"/>
    </source>
</evidence>
<dbReference type="AlphaFoldDB" id="A0A388SBV4"/>